<protein>
    <submittedName>
        <fullName evidence="3">Uncharacterized protein</fullName>
    </submittedName>
</protein>
<keyword evidence="2" id="KW-0472">Membrane</keyword>
<feature type="region of interest" description="Disordered" evidence="1">
    <location>
        <begin position="1"/>
        <end position="21"/>
    </location>
</feature>
<organism evidence="3 4">
    <name type="scientific">Promicromonospora thailandica</name>
    <dbReference type="NCBI Taxonomy" id="765201"/>
    <lineage>
        <taxon>Bacteria</taxon>
        <taxon>Bacillati</taxon>
        <taxon>Actinomycetota</taxon>
        <taxon>Actinomycetes</taxon>
        <taxon>Micrococcales</taxon>
        <taxon>Promicromonosporaceae</taxon>
        <taxon>Promicromonospora</taxon>
    </lineage>
</organism>
<sequence>MVTEYTPRAGGYRAAPAGGSGARTPRLPYTYPRRRSAVGWLFLLLSPLFVGITYVFANYPVDRFPLSTTGSVTDAWVTAVLVSAGFVFMVLLDGRFLRATADGVVARAASKQYELAWSDIALIEHTETGLTITDHQGGTRTIELIERSVRARLQRRATPMAQVAADLELLRVEMRAPRSLHSQVRVGRVRPSALEWVLIVVVVLGSVVVAGLRTAGVAPL</sequence>
<name>A0A9X2G509_9MICO</name>
<reference evidence="3" key="1">
    <citation type="submission" date="2022-06" db="EMBL/GenBank/DDBJ databases">
        <title>Genomic Encyclopedia of Archaeal and Bacterial Type Strains, Phase II (KMG-II): from individual species to whole genera.</title>
        <authorList>
            <person name="Goeker M."/>
        </authorList>
    </citation>
    <scope>NUCLEOTIDE SEQUENCE</scope>
    <source>
        <strain evidence="3">DSM 26652</strain>
    </source>
</reference>
<keyword evidence="2" id="KW-0812">Transmembrane</keyword>
<evidence type="ECO:0000313" key="4">
    <source>
        <dbReference type="Proteomes" id="UP001139493"/>
    </source>
</evidence>
<keyword evidence="2" id="KW-1133">Transmembrane helix</keyword>
<comment type="caution">
    <text evidence="3">The sequence shown here is derived from an EMBL/GenBank/DDBJ whole genome shotgun (WGS) entry which is preliminary data.</text>
</comment>
<keyword evidence="4" id="KW-1185">Reference proteome</keyword>
<feature type="transmembrane region" description="Helical" evidence="2">
    <location>
        <begin position="37"/>
        <end position="55"/>
    </location>
</feature>
<proteinExistence type="predicted"/>
<feature type="transmembrane region" description="Helical" evidence="2">
    <location>
        <begin position="75"/>
        <end position="92"/>
    </location>
</feature>
<evidence type="ECO:0000313" key="3">
    <source>
        <dbReference type="EMBL" id="MCP2263409.1"/>
    </source>
</evidence>
<feature type="compositionally biased region" description="Low complexity" evidence="1">
    <location>
        <begin position="7"/>
        <end position="21"/>
    </location>
</feature>
<feature type="transmembrane region" description="Helical" evidence="2">
    <location>
        <begin position="193"/>
        <end position="212"/>
    </location>
</feature>
<evidence type="ECO:0000256" key="2">
    <source>
        <dbReference type="SAM" id="Phobius"/>
    </source>
</evidence>
<evidence type="ECO:0000256" key="1">
    <source>
        <dbReference type="SAM" id="MobiDB-lite"/>
    </source>
</evidence>
<dbReference type="RefSeq" id="WP_253832933.1">
    <property type="nucleotide sequence ID" value="NZ_JAMTCS010000002.1"/>
</dbReference>
<dbReference type="EMBL" id="JAMTCS010000002">
    <property type="protein sequence ID" value="MCP2263409.1"/>
    <property type="molecule type" value="Genomic_DNA"/>
</dbReference>
<dbReference type="AlphaFoldDB" id="A0A9X2G509"/>
<dbReference type="Proteomes" id="UP001139493">
    <property type="component" value="Unassembled WGS sequence"/>
</dbReference>
<gene>
    <name evidence="3" type="ORF">APR03_000740</name>
</gene>
<accession>A0A9X2G509</accession>